<organism evidence="2">
    <name type="scientific">Zea mays</name>
    <name type="common">Maize</name>
    <dbReference type="NCBI Taxonomy" id="4577"/>
    <lineage>
        <taxon>Eukaryota</taxon>
        <taxon>Viridiplantae</taxon>
        <taxon>Streptophyta</taxon>
        <taxon>Embryophyta</taxon>
        <taxon>Tracheophyta</taxon>
        <taxon>Spermatophyta</taxon>
        <taxon>Magnoliopsida</taxon>
        <taxon>Liliopsida</taxon>
        <taxon>Poales</taxon>
        <taxon>Poaceae</taxon>
        <taxon>PACMAD clade</taxon>
        <taxon>Panicoideae</taxon>
        <taxon>Andropogonodae</taxon>
        <taxon>Andropogoneae</taxon>
        <taxon>Tripsacinae</taxon>
        <taxon>Zea</taxon>
    </lineage>
</organism>
<dbReference type="InParanoid" id="A0A1D6E3K6"/>
<dbReference type="AlphaFoldDB" id="A0A1D6E3K6"/>
<evidence type="ECO:0000256" key="1">
    <source>
        <dbReference type="SAM" id="MobiDB-lite"/>
    </source>
</evidence>
<feature type="compositionally biased region" description="Basic residues" evidence="1">
    <location>
        <begin position="95"/>
        <end position="105"/>
    </location>
</feature>
<feature type="compositionally biased region" description="Low complexity" evidence="1">
    <location>
        <begin position="1"/>
        <end position="14"/>
    </location>
</feature>
<protein>
    <submittedName>
        <fullName evidence="2">Uncharacterized protein</fullName>
    </submittedName>
</protein>
<proteinExistence type="predicted"/>
<evidence type="ECO:0000313" key="2">
    <source>
        <dbReference type="EMBL" id="ONM15125.1"/>
    </source>
</evidence>
<reference evidence="2" key="1">
    <citation type="submission" date="2015-12" db="EMBL/GenBank/DDBJ databases">
        <title>Update maize B73 reference genome by single molecule sequencing technologies.</title>
        <authorList>
            <consortium name="Maize Genome Sequencing Project"/>
            <person name="Ware D."/>
        </authorList>
    </citation>
    <scope>NUCLEOTIDE SEQUENCE [LARGE SCALE GENOMIC DNA]</scope>
    <source>
        <tissue evidence="2">Seedling</tissue>
    </source>
</reference>
<gene>
    <name evidence="2" type="ORF">ZEAMMB73_Zm00001d002701</name>
</gene>
<name>A0A1D6E3K6_MAIZE</name>
<sequence>MPPPRLLLRASPSSSPRPQPPSWIRCRHCKSPTPVDAPTSFPRTRNSSRPQPPRNSRRECTDLLPPQSSNPQAPGRSSSPKSSPPSASPADGTHRRLRSRTRRTYLHTDKDGVGVSLRPLGREPALNAVWRVHMALHGAAYSWYLARSANQ</sequence>
<feature type="compositionally biased region" description="Polar residues" evidence="1">
    <location>
        <begin position="66"/>
        <end position="76"/>
    </location>
</feature>
<dbReference type="EMBL" id="CM007648">
    <property type="protein sequence ID" value="ONM15125.1"/>
    <property type="molecule type" value="Genomic_DNA"/>
</dbReference>
<feature type="region of interest" description="Disordered" evidence="1">
    <location>
        <begin position="1"/>
        <end position="107"/>
    </location>
</feature>
<accession>A0A1D6E3K6</accession>